<dbReference type="PROSITE" id="PS00571">
    <property type="entry name" value="AMIDASES"/>
    <property type="match status" value="1"/>
</dbReference>
<feature type="domain" description="Amidase" evidence="8">
    <location>
        <begin position="26"/>
        <end position="461"/>
    </location>
</feature>
<accession>A0A1F6WNM2</accession>
<evidence type="ECO:0000313" key="9">
    <source>
        <dbReference type="EMBL" id="OGI83335.1"/>
    </source>
</evidence>
<evidence type="ECO:0000256" key="2">
    <source>
        <dbReference type="ARBA" id="ARBA00022598"/>
    </source>
</evidence>
<gene>
    <name evidence="7" type="primary">gatA</name>
    <name evidence="9" type="ORF">A2997_02485</name>
</gene>
<dbReference type="Proteomes" id="UP000179448">
    <property type="component" value="Unassembled WGS sequence"/>
</dbReference>
<keyword evidence="5 7" id="KW-0648">Protein biosynthesis</keyword>
<dbReference type="AlphaFoldDB" id="A0A1F6WNM2"/>
<evidence type="ECO:0000256" key="1">
    <source>
        <dbReference type="ARBA" id="ARBA00008069"/>
    </source>
</evidence>
<dbReference type="GO" id="GO:0005524">
    <property type="term" value="F:ATP binding"/>
    <property type="evidence" value="ECO:0007669"/>
    <property type="project" value="UniProtKB-KW"/>
</dbReference>
<dbReference type="STRING" id="1801766.A2997_02485"/>
<dbReference type="HAMAP" id="MF_00120">
    <property type="entry name" value="GatA"/>
    <property type="match status" value="1"/>
</dbReference>
<feature type="active site" description="Charge relay system" evidence="7">
    <location>
        <position position="152"/>
    </location>
</feature>
<keyword evidence="4 7" id="KW-0067">ATP-binding</keyword>
<feature type="active site" description="Acyl-ester intermediate" evidence="7">
    <location>
        <position position="176"/>
    </location>
</feature>
<evidence type="ECO:0000256" key="4">
    <source>
        <dbReference type="ARBA" id="ARBA00022840"/>
    </source>
</evidence>
<dbReference type="NCBIfam" id="TIGR00132">
    <property type="entry name" value="gatA"/>
    <property type="match status" value="1"/>
</dbReference>
<comment type="subunit">
    <text evidence="7">Heterotrimer of A, B and C subunits.</text>
</comment>
<dbReference type="Gene3D" id="3.90.1300.10">
    <property type="entry name" value="Amidase signature (AS) domain"/>
    <property type="match status" value="1"/>
</dbReference>
<dbReference type="GO" id="GO:0030956">
    <property type="term" value="C:glutamyl-tRNA(Gln) amidotransferase complex"/>
    <property type="evidence" value="ECO:0007669"/>
    <property type="project" value="InterPro"/>
</dbReference>
<dbReference type="InterPro" id="IPR023631">
    <property type="entry name" value="Amidase_dom"/>
</dbReference>
<protein>
    <recommendedName>
        <fullName evidence="7">Glutamyl-tRNA(Gln) amidotransferase subunit A</fullName>
        <shortName evidence="7">Glu-ADT subunit A</shortName>
        <ecNumber evidence="7">6.3.5.7</ecNumber>
    </recommendedName>
</protein>
<dbReference type="SUPFAM" id="SSF75304">
    <property type="entry name" value="Amidase signature (AS) enzymes"/>
    <property type="match status" value="1"/>
</dbReference>
<dbReference type="PANTHER" id="PTHR11895:SF151">
    <property type="entry name" value="GLUTAMYL-TRNA(GLN) AMIDOTRANSFERASE SUBUNIT A"/>
    <property type="match status" value="1"/>
</dbReference>
<evidence type="ECO:0000256" key="6">
    <source>
        <dbReference type="ARBA" id="ARBA00047407"/>
    </source>
</evidence>
<evidence type="ECO:0000256" key="3">
    <source>
        <dbReference type="ARBA" id="ARBA00022741"/>
    </source>
</evidence>
<evidence type="ECO:0000259" key="8">
    <source>
        <dbReference type="Pfam" id="PF01425"/>
    </source>
</evidence>
<comment type="function">
    <text evidence="7">Allows the formation of correctly charged Gln-tRNA(Gln) through the transamidation of misacylated Glu-tRNA(Gln) in organisms which lack glutaminyl-tRNA synthetase. The reaction takes place in the presence of glutamine and ATP through an activated gamma-phospho-Glu-tRNA(Gln).</text>
</comment>
<evidence type="ECO:0000256" key="7">
    <source>
        <dbReference type="HAMAP-Rule" id="MF_00120"/>
    </source>
</evidence>
<evidence type="ECO:0000256" key="5">
    <source>
        <dbReference type="ARBA" id="ARBA00022917"/>
    </source>
</evidence>
<keyword evidence="3 7" id="KW-0547">Nucleotide-binding</keyword>
<reference evidence="9 10" key="1">
    <citation type="journal article" date="2016" name="Nat. Commun.">
        <title>Thousands of microbial genomes shed light on interconnected biogeochemical processes in an aquifer system.</title>
        <authorList>
            <person name="Anantharaman K."/>
            <person name="Brown C.T."/>
            <person name="Hug L.A."/>
            <person name="Sharon I."/>
            <person name="Castelle C.J."/>
            <person name="Probst A.J."/>
            <person name="Thomas B.C."/>
            <person name="Singh A."/>
            <person name="Wilkins M.J."/>
            <person name="Karaoz U."/>
            <person name="Brodie E.L."/>
            <person name="Williams K.H."/>
            <person name="Hubbard S.S."/>
            <person name="Banfield J.F."/>
        </authorList>
    </citation>
    <scope>NUCLEOTIDE SEQUENCE [LARGE SCALE GENOMIC DNA]</scope>
</reference>
<feature type="active site" description="Charge relay system" evidence="7">
    <location>
        <position position="77"/>
    </location>
</feature>
<dbReference type="EMBL" id="MFUQ01000019">
    <property type="protein sequence ID" value="OGI83335.1"/>
    <property type="molecule type" value="Genomic_DNA"/>
</dbReference>
<keyword evidence="2 7" id="KW-0436">Ligase</keyword>
<dbReference type="PANTHER" id="PTHR11895">
    <property type="entry name" value="TRANSAMIDASE"/>
    <property type="match status" value="1"/>
</dbReference>
<dbReference type="InterPro" id="IPR020556">
    <property type="entry name" value="Amidase_CS"/>
</dbReference>
<dbReference type="InterPro" id="IPR004412">
    <property type="entry name" value="GatA"/>
</dbReference>
<evidence type="ECO:0000313" key="10">
    <source>
        <dbReference type="Proteomes" id="UP000179448"/>
    </source>
</evidence>
<comment type="catalytic activity">
    <reaction evidence="6 7">
        <text>L-glutamyl-tRNA(Gln) + L-glutamine + ATP + H2O = L-glutaminyl-tRNA(Gln) + L-glutamate + ADP + phosphate + H(+)</text>
        <dbReference type="Rhea" id="RHEA:17521"/>
        <dbReference type="Rhea" id="RHEA-COMP:9681"/>
        <dbReference type="Rhea" id="RHEA-COMP:9684"/>
        <dbReference type="ChEBI" id="CHEBI:15377"/>
        <dbReference type="ChEBI" id="CHEBI:15378"/>
        <dbReference type="ChEBI" id="CHEBI:29985"/>
        <dbReference type="ChEBI" id="CHEBI:30616"/>
        <dbReference type="ChEBI" id="CHEBI:43474"/>
        <dbReference type="ChEBI" id="CHEBI:58359"/>
        <dbReference type="ChEBI" id="CHEBI:78520"/>
        <dbReference type="ChEBI" id="CHEBI:78521"/>
        <dbReference type="ChEBI" id="CHEBI:456216"/>
        <dbReference type="EC" id="6.3.5.7"/>
    </reaction>
</comment>
<dbReference type="GO" id="GO:0050567">
    <property type="term" value="F:glutaminyl-tRNA synthase (glutamine-hydrolyzing) activity"/>
    <property type="evidence" value="ECO:0007669"/>
    <property type="project" value="UniProtKB-UniRule"/>
</dbReference>
<comment type="similarity">
    <text evidence="1 7">Belongs to the amidase family. GatA subfamily.</text>
</comment>
<proteinExistence type="inferred from homology"/>
<dbReference type="EC" id="6.3.5.7" evidence="7"/>
<name>A0A1F6WNM2_9BACT</name>
<dbReference type="InterPro" id="IPR000120">
    <property type="entry name" value="Amidase"/>
</dbReference>
<organism evidence="9 10">
    <name type="scientific">Candidatus Nomurabacteria bacterium RIFCSPLOWO2_01_FULL_36_10b</name>
    <dbReference type="NCBI Taxonomy" id="1801766"/>
    <lineage>
        <taxon>Bacteria</taxon>
        <taxon>Candidatus Nomuraibacteriota</taxon>
    </lineage>
</organism>
<dbReference type="GO" id="GO:0006412">
    <property type="term" value="P:translation"/>
    <property type="evidence" value="ECO:0007669"/>
    <property type="project" value="UniProtKB-UniRule"/>
</dbReference>
<sequence length="472" mass="51696">MNLENLTILQARNLLDNKQITVRTLVDHYRRVISEKNHEINAYIEIFTNTDAEIDRAQKMIDKGEQKTLTGIPYALKDNILYKDHQVTSASKILEGYVASYDSHVIECLKEEGAIPIGRTNMDEFAMGSSTEYSAYGPTKNPLDASCVPGGSSGGPAAAVAMDSCVFALASDTAGSIRQPASFCGIVGLCPTYGAVSRSGLISLGSSLDCIGPLTKTTEDAQIIYNIINAYDYMDSTSVPLEKRNMQSRAFHKPKKIGIPREFVNDPGISSDMKASFDRAVSIFIDAGYEIVDIEIPHIALSLPVYYIILPAEASSNLARFDGVRYGIREKGEDLLETYIKTRGEGFGKEVRRRIILGTYVLSAGYRDSYYGQATRLRSLIREEFINAFKKVDVIITPTTSGGAFRFGEKSDPVAMYISDLFTVPANIAGIPAISVSFGKTKDGMPLGMQIIASHFNEDALFVLGKVLEDNK</sequence>
<dbReference type="InterPro" id="IPR036928">
    <property type="entry name" value="AS_sf"/>
</dbReference>
<dbReference type="Pfam" id="PF01425">
    <property type="entry name" value="Amidase"/>
    <property type="match status" value="1"/>
</dbReference>
<comment type="caution">
    <text evidence="9">The sequence shown here is derived from an EMBL/GenBank/DDBJ whole genome shotgun (WGS) entry which is preliminary data.</text>
</comment>